<feature type="domain" description="Baseplate J-like central" evidence="2">
    <location>
        <begin position="178"/>
        <end position="257"/>
    </location>
</feature>
<proteinExistence type="inferred from homology"/>
<dbReference type="Pfam" id="PF26079">
    <property type="entry name" value="Baseplate_J_C"/>
    <property type="match status" value="1"/>
</dbReference>
<dbReference type="AlphaFoldDB" id="A0AA86JZE7"/>
<dbReference type="Pfam" id="PF26078">
    <property type="entry name" value="Baseplate_J_M"/>
    <property type="match status" value="1"/>
</dbReference>
<evidence type="ECO:0000313" key="4">
    <source>
        <dbReference type="EMBL" id="CAG9705590.1"/>
    </source>
</evidence>
<dbReference type="PANTHER" id="PTHR37829:SF3">
    <property type="entry name" value="PROTEIN JAYE-RELATED"/>
    <property type="match status" value="1"/>
</dbReference>
<dbReference type="InterPro" id="IPR058530">
    <property type="entry name" value="Baseplate_J-like_C"/>
</dbReference>
<reference evidence="4" key="1">
    <citation type="submission" date="2021-10" db="EMBL/GenBank/DDBJ databases">
        <authorList>
            <person name="Mesa V."/>
        </authorList>
    </citation>
    <scope>NUCLEOTIDE SEQUENCE</scope>
    <source>
        <strain evidence="4">CC3_PB</strain>
    </source>
</reference>
<protein>
    <submittedName>
        <fullName evidence="4">Baseplate J-like protein</fullName>
    </submittedName>
</protein>
<evidence type="ECO:0000313" key="5">
    <source>
        <dbReference type="Proteomes" id="UP000789738"/>
    </source>
</evidence>
<sequence length="354" mass="39703">MFEAITFEVILQRMLDRIPNNIDKREGSIIYDALAPAAVELQNMYIDLDVILQETFADTSSRTYLIKRASERGLSPYPATYAVMKGVFNMNVPIGSRFSLDEYNYTVTKRINADLHTYELTCETIGVEGNRHFGTLIPIEYIRGLESAETTELLIPGEDEEDTEEFRQRYFDSLDPQSFGGNIADYKQKTKAIQGVGGVKVYPVWNGGGTVRIVILNSEFEKPTTELIDLVQTTIDPEENQGKGLGLAPVGHVVTVEGVQETIIDIELEITFQNGGAWENTQTRIQEIIKSYLQELNKTWEDNSSLIIRISQLESRLLEIEQILDITSTKINGVEENLTLAPDNIAVIGVISNV</sequence>
<feature type="domain" description="Baseplate J-like C-terminal" evidence="3">
    <location>
        <begin position="264"/>
        <end position="352"/>
    </location>
</feature>
<evidence type="ECO:0000259" key="3">
    <source>
        <dbReference type="Pfam" id="PF26079"/>
    </source>
</evidence>
<dbReference type="PANTHER" id="PTHR37829">
    <property type="entry name" value="PHAGE-LIKE ELEMENT PBSX PROTEIN XKDT"/>
    <property type="match status" value="1"/>
</dbReference>
<organism evidence="4 5">
    <name type="scientific">Clostridium neonatale</name>
    <dbReference type="NCBI Taxonomy" id="137838"/>
    <lineage>
        <taxon>Bacteria</taxon>
        <taxon>Bacillati</taxon>
        <taxon>Bacillota</taxon>
        <taxon>Clostridia</taxon>
        <taxon>Eubacteriales</taxon>
        <taxon>Clostridiaceae</taxon>
        <taxon>Clostridium</taxon>
    </lineage>
</organism>
<dbReference type="InterPro" id="IPR052399">
    <property type="entry name" value="Phage_Baseplate_Assmbl_Protein"/>
</dbReference>
<dbReference type="InterPro" id="IPR058531">
    <property type="entry name" value="Baseplate_J_M"/>
</dbReference>
<gene>
    <name evidence="4" type="ORF">CNEO_41948</name>
</gene>
<dbReference type="EMBL" id="CAKJVE010000004">
    <property type="protein sequence ID" value="CAG9705590.1"/>
    <property type="molecule type" value="Genomic_DNA"/>
</dbReference>
<dbReference type="Proteomes" id="UP000789738">
    <property type="component" value="Unassembled WGS sequence"/>
</dbReference>
<comment type="similarity">
    <text evidence="1">Belongs to the Mu gp47/PBSX XkdT family.</text>
</comment>
<evidence type="ECO:0000259" key="2">
    <source>
        <dbReference type="Pfam" id="PF26078"/>
    </source>
</evidence>
<comment type="caution">
    <text evidence="4">The sequence shown here is derived from an EMBL/GenBank/DDBJ whole genome shotgun (WGS) entry which is preliminary data.</text>
</comment>
<accession>A0AA86JZE7</accession>
<name>A0AA86JZE7_9CLOT</name>
<evidence type="ECO:0000256" key="1">
    <source>
        <dbReference type="ARBA" id="ARBA00038087"/>
    </source>
</evidence>
<dbReference type="RefSeq" id="WP_210885921.1">
    <property type="nucleotide sequence ID" value="NZ_CAKJVE010000004.1"/>
</dbReference>